<dbReference type="EMBL" id="JACEEZ010012330">
    <property type="protein sequence ID" value="KAG0720773.1"/>
    <property type="molecule type" value="Genomic_DNA"/>
</dbReference>
<dbReference type="AlphaFoldDB" id="A0A8J4Y3E0"/>
<feature type="region of interest" description="Disordered" evidence="1">
    <location>
        <begin position="110"/>
        <end position="162"/>
    </location>
</feature>
<reference evidence="2" key="1">
    <citation type="submission" date="2020-07" db="EMBL/GenBank/DDBJ databases">
        <title>The High-quality genome of the commercially important snow crab, Chionoecetes opilio.</title>
        <authorList>
            <person name="Jeong J.-H."/>
            <person name="Ryu S."/>
        </authorList>
    </citation>
    <scope>NUCLEOTIDE SEQUENCE</scope>
    <source>
        <strain evidence="2">MADBK_172401_WGS</strain>
        <tissue evidence="2">Digestive gland</tissue>
    </source>
</reference>
<evidence type="ECO:0000313" key="2">
    <source>
        <dbReference type="EMBL" id="KAG0720773.1"/>
    </source>
</evidence>
<name>A0A8J4Y3E0_CHIOP</name>
<gene>
    <name evidence="2" type="ORF">GWK47_047822</name>
</gene>
<keyword evidence="3" id="KW-1185">Reference proteome</keyword>
<accession>A0A8J4Y3E0</accession>
<feature type="compositionally biased region" description="Basic and acidic residues" evidence="1">
    <location>
        <begin position="120"/>
        <end position="143"/>
    </location>
</feature>
<evidence type="ECO:0000256" key="1">
    <source>
        <dbReference type="SAM" id="MobiDB-lite"/>
    </source>
</evidence>
<proteinExistence type="predicted"/>
<comment type="caution">
    <text evidence="2">The sequence shown here is derived from an EMBL/GenBank/DDBJ whole genome shotgun (WGS) entry which is preliminary data.</text>
</comment>
<protein>
    <submittedName>
        <fullName evidence="2">Uncharacterized protein</fullName>
    </submittedName>
</protein>
<dbReference type="Proteomes" id="UP000770661">
    <property type="component" value="Unassembled WGS sequence"/>
</dbReference>
<organism evidence="2 3">
    <name type="scientific">Chionoecetes opilio</name>
    <name type="common">Atlantic snow crab</name>
    <name type="synonym">Cancer opilio</name>
    <dbReference type="NCBI Taxonomy" id="41210"/>
    <lineage>
        <taxon>Eukaryota</taxon>
        <taxon>Metazoa</taxon>
        <taxon>Ecdysozoa</taxon>
        <taxon>Arthropoda</taxon>
        <taxon>Crustacea</taxon>
        <taxon>Multicrustacea</taxon>
        <taxon>Malacostraca</taxon>
        <taxon>Eumalacostraca</taxon>
        <taxon>Eucarida</taxon>
        <taxon>Decapoda</taxon>
        <taxon>Pleocyemata</taxon>
        <taxon>Brachyura</taxon>
        <taxon>Eubrachyura</taxon>
        <taxon>Majoidea</taxon>
        <taxon>Majidae</taxon>
        <taxon>Chionoecetes</taxon>
    </lineage>
</organism>
<evidence type="ECO:0000313" key="3">
    <source>
        <dbReference type="Proteomes" id="UP000770661"/>
    </source>
</evidence>
<sequence>MTTCAAEAGEISGKNEDVSTKSMTVTPRGDCNVQTRGRNDNAQFSNHHPSGWCWVCLWVVENRVLYGRGSDVLQGTWALYVTGEQAGCLDCGKKPVARWCLGVMQGRAGKGLVPPPLPPPRDHKLKGVDPSPRRSYVDNRNRPLPDPLEVPTEVVLRPARSK</sequence>
<feature type="region of interest" description="Disordered" evidence="1">
    <location>
        <begin position="1"/>
        <end position="25"/>
    </location>
</feature>